<dbReference type="Gene3D" id="2.40.10.350">
    <property type="entry name" value="Rod shape-determining protein MreC, domain 2"/>
    <property type="match status" value="1"/>
</dbReference>
<dbReference type="InterPro" id="IPR042175">
    <property type="entry name" value="Cell/Rod_MreC_2"/>
</dbReference>
<keyword evidence="3 5" id="KW-0133">Cell shape</keyword>
<comment type="caution">
    <text evidence="8">The sequence shown here is derived from an EMBL/GenBank/DDBJ whole genome shotgun (WGS) entry which is preliminary data.</text>
</comment>
<dbReference type="EMBL" id="LIAS01000038">
    <property type="protein sequence ID" value="KRO30953.1"/>
    <property type="molecule type" value="Genomic_DNA"/>
</dbReference>
<evidence type="ECO:0000256" key="5">
    <source>
        <dbReference type="PIRNR" id="PIRNR038471"/>
    </source>
</evidence>
<dbReference type="PANTHER" id="PTHR34138">
    <property type="entry name" value="CELL SHAPE-DETERMINING PROTEIN MREC"/>
    <property type="match status" value="1"/>
</dbReference>
<accession>A0A0R2NYF4</accession>
<feature type="domain" description="Rod shape-determining protein MreC beta-barrel core" evidence="7">
    <location>
        <begin position="128"/>
        <end position="270"/>
    </location>
</feature>
<sequence length="305" mass="32091">MATRGSNRSRLLWVSLLVTSLFIITLDLRGVSLLSSLRSGTQSVLAPVERLATRVFSPFGDFFSEVGNLGRSKEKIDKLEKENQELKSQIIFNENTLAQLESLKGVLDLAGKARYKTVSARVISKGGTGTFSETIVLDIGSNSGVRRDMTVIAASGLVGVVKSTTAASSIVLLMNDPSFRIGVRVAGKQDMGILLGQGDKSYSLQMLSARSAISVGDVLLARGSSGDRPFVPGVPVGRVSYVENTVGQLTKEGRVNGFVDLNSLSVVSVVLSAVAGDPGDALVPQAPRPAPTVTVFVTPSPSPEG</sequence>
<dbReference type="AlphaFoldDB" id="A0A0R2NYF4"/>
<comment type="function">
    <text evidence="5">Involved in formation and maintenance of cell shape.</text>
</comment>
<dbReference type="InterPro" id="IPR055342">
    <property type="entry name" value="MreC_beta-barrel_core"/>
</dbReference>
<keyword evidence="6" id="KW-0175">Coiled coil</keyword>
<reference evidence="8 9" key="1">
    <citation type="submission" date="2015-10" db="EMBL/GenBank/DDBJ databases">
        <title>Metagenome-Assembled Genomes uncover a global brackish microbiome.</title>
        <authorList>
            <person name="Hugerth L.W."/>
            <person name="Larsson J."/>
            <person name="Alneberg J."/>
            <person name="Lindh M.V."/>
            <person name="Legrand C."/>
            <person name="Pinhassi J."/>
            <person name="Andersson A.F."/>
        </authorList>
    </citation>
    <scope>NUCLEOTIDE SEQUENCE [LARGE SCALE GENOMIC DNA]</scope>
    <source>
        <strain evidence="8">BACL2 MAG-120802-bin41</strain>
    </source>
</reference>
<name>A0A0R2NYF4_9ACTN</name>
<evidence type="ECO:0000256" key="6">
    <source>
        <dbReference type="SAM" id="Coils"/>
    </source>
</evidence>
<evidence type="ECO:0000256" key="1">
    <source>
        <dbReference type="ARBA" id="ARBA00009369"/>
    </source>
</evidence>
<dbReference type="GO" id="GO:0005886">
    <property type="term" value="C:plasma membrane"/>
    <property type="evidence" value="ECO:0007669"/>
    <property type="project" value="TreeGrafter"/>
</dbReference>
<dbReference type="Proteomes" id="UP000053941">
    <property type="component" value="Unassembled WGS sequence"/>
</dbReference>
<feature type="coiled-coil region" evidence="6">
    <location>
        <begin position="69"/>
        <end position="103"/>
    </location>
</feature>
<evidence type="ECO:0000256" key="2">
    <source>
        <dbReference type="ARBA" id="ARBA00013855"/>
    </source>
</evidence>
<evidence type="ECO:0000313" key="9">
    <source>
        <dbReference type="Proteomes" id="UP000053941"/>
    </source>
</evidence>
<evidence type="ECO:0000256" key="3">
    <source>
        <dbReference type="ARBA" id="ARBA00022960"/>
    </source>
</evidence>
<gene>
    <name evidence="8" type="ORF">ABR60_00315</name>
</gene>
<dbReference type="InterPro" id="IPR007221">
    <property type="entry name" value="MreC"/>
</dbReference>
<comment type="similarity">
    <text evidence="1 5">Belongs to the MreC family.</text>
</comment>
<dbReference type="InterPro" id="IPR042177">
    <property type="entry name" value="Cell/Rod_1"/>
</dbReference>
<organism evidence="8 9">
    <name type="scientific">Actinobacteria bacterium BACL2 MAG-120802-bin41</name>
    <dbReference type="NCBI Taxonomy" id="1655568"/>
    <lineage>
        <taxon>Bacteria</taxon>
        <taxon>Bacillati</taxon>
        <taxon>Actinomycetota</taxon>
        <taxon>Actinomycetes</taxon>
        <taxon>Actinomycetes incertae sedis</taxon>
        <taxon>ac1 cluster</taxon>
    </lineage>
</organism>
<dbReference type="GO" id="GO:0008360">
    <property type="term" value="P:regulation of cell shape"/>
    <property type="evidence" value="ECO:0007669"/>
    <property type="project" value="UniProtKB-KW"/>
</dbReference>
<evidence type="ECO:0000313" key="8">
    <source>
        <dbReference type="EMBL" id="KRO30953.1"/>
    </source>
</evidence>
<protein>
    <recommendedName>
        <fullName evidence="2 5">Cell shape-determining protein MreC</fullName>
    </recommendedName>
    <alternativeName>
        <fullName evidence="4 5">Cell shape protein MreC</fullName>
    </alternativeName>
</protein>
<evidence type="ECO:0000259" key="7">
    <source>
        <dbReference type="Pfam" id="PF04085"/>
    </source>
</evidence>
<proteinExistence type="inferred from homology"/>
<dbReference type="Pfam" id="PF04085">
    <property type="entry name" value="MreC"/>
    <property type="match status" value="1"/>
</dbReference>
<dbReference type="PANTHER" id="PTHR34138:SF1">
    <property type="entry name" value="CELL SHAPE-DETERMINING PROTEIN MREC"/>
    <property type="match status" value="1"/>
</dbReference>
<dbReference type="Gene3D" id="2.40.10.340">
    <property type="entry name" value="Rod shape-determining protein MreC, domain 1"/>
    <property type="match status" value="1"/>
</dbReference>
<dbReference type="PIRSF" id="PIRSF038471">
    <property type="entry name" value="MreC"/>
    <property type="match status" value="1"/>
</dbReference>
<evidence type="ECO:0000256" key="4">
    <source>
        <dbReference type="ARBA" id="ARBA00032089"/>
    </source>
</evidence>